<dbReference type="Gene3D" id="2.40.50.140">
    <property type="entry name" value="Nucleic acid-binding proteins"/>
    <property type="match status" value="1"/>
</dbReference>
<proteinExistence type="predicted"/>
<dbReference type="InterPro" id="IPR002059">
    <property type="entry name" value="CSP_DNA-bd"/>
</dbReference>
<dbReference type="PATRIC" id="fig|1409788.3.peg.3504"/>
<protein>
    <submittedName>
        <fullName evidence="3">DNA-binding protein</fullName>
    </submittedName>
</protein>
<feature type="region of interest" description="Disordered" evidence="1">
    <location>
        <begin position="1"/>
        <end position="43"/>
    </location>
</feature>
<gene>
    <name evidence="3" type="ORF">NC99_34200</name>
</gene>
<dbReference type="Pfam" id="PF00313">
    <property type="entry name" value="CSD"/>
    <property type="match status" value="1"/>
</dbReference>
<dbReference type="EMBL" id="LGIA01000178">
    <property type="protein sequence ID" value="KOH43753.1"/>
    <property type="molecule type" value="Genomic_DNA"/>
</dbReference>
<evidence type="ECO:0000313" key="4">
    <source>
        <dbReference type="Proteomes" id="UP000036958"/>
    </source>
</evidence>
<evidence type="ECO:0000313" key="3">
    <source>
        <dbReference type="EMBL" id="KOH43753.1"/>
    </source>
</evidence>
<keyword evidence="3" id="KW-0238">DNA-binding</keyword>
<feature type="compositionally biased region" description="Basic residues" evidence="1">
    <location>
        <begin position="13"/>
        <end position="30"/>
    </location>
</feature>
<organism evidence="3 4">
    <name type="scientific">Sunxiuqinia dokdonensis</name>
    <dbReference type="NCBI Taxonomy" id="1409788"/>
    <lineage>
        <taxon>Bacteria</taxon>
        <taxon>Pseudomonadati</taxon>
        <taxon>Bacteroidota</taxon>
        <taxon>Bacteroidia</taxon>
        <taxon>Marinilabiliales</taxon>
        <taxon>Prolixibacteraceae</taxon>
        <taxon>Sunxiuqinia</taxon>
    </lineage>
</organism>
<dbReference type="RefSeq" id="WP_053185753.1">
    <property type="nucleotide sequence ID" value="NZ_LGIA01000178.1"/>
</dbReference>
<name>A0A0L8V5Y1_9BACT</name>
<dbReference type="GO" id="GO:0005829">
    <property type="term" value="C:cytosol"/>
    <property type="evidence" value="ECO:0007669"/>
    <property type="project" value="UniProtKB-ARBA"/>
</dbReference>
<dbReference type="PRINTS" id="PR00050">
    <property type="entry name" value="COLDSHOCK"/>
</dbReference>
<sequence length="150" mass="17130">MGRSQETFNKKEVRNKKEKKRKDKEKKRLARKDNEKSGSLDDMIAYVDEHGNITDTPPDPSKKEEVNLEDIEVSVPKSDPNEEVDPVRKGTVTFFNDSKGYGFIRDSETKESVFVHINNVLEDIKEGNLVSFEVEMGQKGPTAVKVKQMK</sequence>
<dbReference type="SUPFAM" id="SSF50249">
    <property type="entry name" value="Nucleic acid-binding proteins"/>
    <property type="match status" value="1"/>
</dbReference>
<dbReference type="AlphaFoldDB" id="A0A0L8V5Y1"/>
<dbReference type="InterPro" id="IPR012340">
    <property type="entry name" value="NA-bd_OB-fold"/>
</dbReference>
<evidence type="ECO:0000256" key="1">
    <source>
        <dbReference type="SAM" id="MobiDB-lite"/>
    </source>
</evidence>
<dbReference type="CDD" id="cd04458">
    <property type="entry name" value="CSP_CDS"/>
    <property type="match status" value="1"/>
</dbReference>
<dbReference type="GO" id="GO:0003677">
    <property type="term" value="F:DNA binding"/>
    <property type="evidence" value="ECO:0007669"/>
    <property type="project" value="UniProtKB-KW"/>
</dbReference>
<dbReference type="SMART" id="SM00357">
    <property type="entry name" value="CSP"/>
    <property type="match status" value="1"/>
</dbReference>
<evidence type="ECO:0000259" key="2">
    <source>
        <dbReference type="PROSITE" id="PS51857"/>
    </source>
</evidence>
<dbReference type="OrthoDB" id="1493235at2"/>
<comment type="caution">
    <text evidence="3">The sequence shown here is derived from an EMBL/GenBank/DDBJ whole genome shotgun (WGS) entry which is preliminary data.</text>
</comment>
<dbReference type="PANTHER" id="PTHR11544">
    <property type="entry name" value="COLD SHOCK DOMAIN CONTAINING PROTEINS"/>
    <property type="match status" value="1"/>
</dbReference>
<feature type="domain" description="CSD" evidence="2">
    <location>
        <begin position="87"/>
        <end position="148"/>
    </location>
</feature>
<dbReference type="Proteomes" id="UP000036958">
    <property type="component" value="Unassembled WGS sequence"/>
</dbReference>
<accession>A0A0L8V5Y1</accession>
<dbReference type="STRING" id="1409788.NC99_34200"/>
<reference evidence="4" key="1">
    <citation type="submission" date="2015-07" db="EMBL/GenBank/DDBJ databases">
        <title>Genome sequencing of Sunxiuqinia dokdonensis strain SK.</title>
        <authorList>
            <person name="Ahn S."/>
            <person name="Kim B.-C."/>
        </authorList>
    </citation>
    <scope>NUCLEOTIDE SEQUENCE [LARGE SCALE GENOMIC DNA]</scope>
    <source>
        <strain evidence="4">SK</strain>
    </source>
</reference>
<dbReference type="PROSITE" id="PS51857">
    <property type="entry name" value="CSD_2"/>
    <property type="match status" value="1"/>
</dbReference>
<dbReference type="InterPro" id="IPR011129">
    <property type="entry name" value="CSD"/>
</dbReference>
<keyword evidence="4" id="KW-1185">Reference proteome</keyword>
<dbReference type="InterPro" id="IPR050181">
    <property type="entry name" value="Cold_shock_domain"/>
</dbReference>